<keyword evidence="1" id="KW-0479">Metal-binding</keyword>
<feature type="compositionally biased region" description="Polar residues" evidence="7">
    <location>
        <begin position="843"/>
        <end position="855"/>
    </location>
</feature>
<dbReference type="PROSITE" id="PS50039">
    <property type="entry name" value="FORK_HEAD_3"/>
    <property type="match status" value="1"/>
</dbReference>
<dbReference type="InterPro" id="IPR001965">
    <property type="entry name" value="Znf_PHD"/>
</dbReference>
<feature type="domain" description="Fork-head" evidence="9">
    <location>
        <begin position="1078"/>
        <end position="1166"/>
    </location>
</feature>
<dbReference type="InterPro" id="IPR036390">
    <property type="entry name" value="WH_DNA-bd_sf"/>
</dbReference>
<feature type="region of interest" description="Disordered" evidence="7">
    <location>
        <begin position="606"/>
        <end position="688"/>
    </location>
</feature>
<feature type="region of interest" description="Disordered" evidence="7">
    <location>
        <begin position="1049"/>
        <end position="1073"/>
    </location>
</feature>
<evidence type="ECO:0000313" key="11">
    <source>
        <dbReference type="Proteomes" id="UP000282582"/>
    </source>
</evidence>
<feature type="compositionally biased region" description="Polar residues" evidence="7">
    <location>
        <begin position="233"/>
        <end position="258"/>
    </location>
</feature>
<dbReference type="SUPFAM" id="SSF57903">
    <property type="entry name" value="FYVE/PHD zinc finger"/>
    <property type="match status" value="1"/>
</dbReference>
<dbReference type="InterPro" id="IPR013083">
    <property type="entry name" value="Znf_RING/FYVE/PHD"/>
</dbReference>
<dbReference type="InterPro" id="IPR011011">
    <property type="entry name" value="Znf_FYVE_PHD"/>
</dbReference>
<feature type="region of interest" description="Disordered" evidence="7">
    <location>
        <begin position="1191"/>
        <end position="1232"/>
    </location>
</feature>
<feature type="region of interest" description="Disordered" evidence="7">
    <location>
        <begin position="1338"/>
        <end position="1358"/>
    </location>
</feature>
<comment type="caution">
    <text evidence="10">The sequence shown here is derived from an EMBL/GenBank/DDBJ whole genome shotgun (WGS) entry which is preliminary data.</text>
</comment>
<keyword evidence="5" id="KW-0539">Nucleus</keyword>
<feature type="domain" description="PHD-type" evidence="8">
    <location>
        <begin position="526"/>
        <end position="581"/>
    </location>
</feature>
<evidence type="ECO:0008006" key="12">
    <source>
        <dbReference type="Google" id="ProtNLM"/>
    </source>
</evidence>
<feature type="region of interest" description="Disordered" evidence="7">
    <location>
        <begin position="19"/>
        <end position="280"/>
    </location>
</feature>
<dbReference type="Proteomes" id="UP000282582">
    <property type="component" value="Unassembled WGS sequence"/>
</dbReference>
<keyword evidence="2 6" id="KW-0863">Zinc-finger</keyword>
<feature type="compositionally biased region" description="Polar residues" evidence="7">
    <location>
        <begin position="1424"/>
        <end position="1437"/>
    </location>
</feature>
<comment type="subcellular location">
    <subcellularLocation>
        <location evidence="5">Nucleus</location>
    </subcellularLocation>
</comment>
<name>A0A3M6YUH7_HORWE</name>
<reference evidence="10 11" key="1">
    <citation type="journal article" date="2018" name="BMC Genomics">
        <title>Genomic evidence for intraspecific hybridization in a clonal and extremely halotolerant yeast.</title>
        <authorList>
            <person name="Gostincar C."/>
            <person name="Stajich J.E."/>
            <person name="Zupancic J."/>
            <person name="Zalar P."/>
            <person name="Gunde-Cimerman N."/>
        </authorList>
    </citation>
    <scope>NUCLEOTIDE SEQUENCE [LARGE SCALE GENOMIC DNA]</scope>
    <source>
        <strain evidence="10 11">EXF-6654</strain>
    </source>
</reference>
<dbReference type="GO" id="GO:0003700">
    <property type="term" value="F:DNA-binding transcription factor activity"/>
    <property type="evidence" value="ECO:0007669"/>
    <property type="project" value="InterPro"/>
</dbReference>
<dbReference type="SUPFAM" id="SSF46785">
    <property type="entry name" value="Winged helix' DNA-binding domain"/>
    <property type="match status" value="1"/>
</dbReference>
<feature type="compositionally biased region" description="Low complexity" evidence="7">
    <location>
        <begin position="150"/>
        <end position="159"/>
    </location>
</feature>
<feature type="region of interest" description="Disordered" evidence="7">
    <location>
        <begin position="455"/>
        <end position="525"/>
    </location>
</feature>
<evidence type="ECO:0000256" key="4">
    <source>
        <dbReference type="ARBA" id="ARBA00023125"/>
    </source>
</evidence>
<feature type="compositionally biased region" description="Basic and acidic residues" evidence="7">
    <location>
        <begin position="460"/>
        <end position="474"/>
    </location>
</feature>
<feature type="compositionally biased region" description="Basic and acidic residues" evidence="7">
    <location>
        <begin position="788"/>
        <end position="805"/>
    </location>
</feature>
<gene>
    <name evidence="10" type="ORF">D0868_05711</name>
</gene>
<dbReference type="PROSITE" id="PS50016">
    <property type="entry name" value="ZF_PHD_2"/>
    <property type="match status" value="1"/>
</dbReference>
<feature type="compositionally biased region" description="Polar residues" evidence="7">
    <location>
        <begin position="496"/>
        <end position="524"/>
    </location>
</feature>
<sequence>MGQEVSSAAAGDGNFAVKAAADAAQKRHSAQCEPDTRILSEPIIPSHRKDSQSSKKRKRDPELDNAMSFSRNRTPPHRLSNTFHRDQESPVQTRVRSRSPPASDARRDEIRRLRDHWSPTHRGEDPARSSHFEDAHAHWSKDRTTSRQGRFSWSPASSSRKSRRWTPSPPARAFDRAVKNPRSPDRPDTSPPRREEEPNRSTLYSTAVPRSERYLQKPSRRSPSPPKKHYRNLSWTRSANNLASNPNHKGASRQTPGQRRSVIPQHSPQHSLKSPSSPSISRNLINFNGLKAVPTGPKTALQYLGPGAATPIADTNRPLPTRPVLQDVDESVRAAPHAFLSSRWLPPQEATIQHLRGYFAKRSPGSIFVDDYGYYLLFNDDEEGHLNMDRLVAETPHRGKLFGMYPLTLEAYHNGQQQPDLGPTKPFDSHKGSTKELREEAAGLIANDLHEEDDLMGLSNKKEGDITRRKDVGEKIPTTTPKRMQPKSEVWRLLSPSRTTGRQETDDTSSVSARTETPSELSTSRRTRCHVCKADSSMHMGDLMICSSCPRRWHRACHEVPPFAPDSISDVNWQCRRCIKRQVPLPESSYELRTFAQVATSFEPVPDHSRARQAGSQEFSSQAKNGSKVVKEGTRKSAFPASLHESHPFDQQTAERTSNTIVEGPNPPKRSNNIIFSDRPNSPDGSRTETLAEKVAGAHREAGRGRHQEHYLDFKDDEASDLVERSFTQTAPSTVAVSQDMKANSKTQFKRIKISRKPPKAAQSCESTSASNNVQRLAAPELSAQQLRRPEVRSDKARSAMHDAEIQTAPEVPESPAELRNSFVNESAAAEHLSKAADVAPASSTVGTPLSQPLATPNVAAKPKAKRTRQSFVICSVCQENKAYTSNPHAQACCSMCKQQQQQEPITAKVGEQSTHKNTGVEPQGSKSLVDGSMERSRQVRKEGTSAARPLEAAESRERSNDDVQINANVVNGESSDSLAPNERTASTNLPAHMDLCNSTGPATIPARFQDNQIERTDPVHGRDARTPDDVDVSTSVQDNVCEEQPLDGCSTIEDSRPTKRKRRNFTDGNFPGNSHARAKGSYIRLIGMALCDAPNHRMQLRGIAAWIAEKIPSYELGVGNWEHGLKVTLGAHVGVKGKMMFKAVDFKPGVDDDRHGSKEWYQMHETVASTHERWDPDLKQAVSPVFASPKEATEVVGASQQEEASAHKHGMGNDDAPDDHHYGKASPAGATEDRLGQAQAAKFLKGPTGSQQGYPSVTDFSNSSKHVDVDESAANKNTKAVEDSEDEPLNAVRRRYAAPEARMKAPEHVGKEQGFPRPNQQLSTPMIAPEEADCDAGTLPTTNTWRSPTRGAADDDRSLFEPTTQGEQDVTHTALSLFDEWPEYHPAGQIDREAKIAEIKRRPSRKAMSGKPALYSRLGGHEASQSGHSKHQIGNLSTEEPCEKQGLPARKFAHSIDPFPVEPNVVYYDTLEEFFGLPQHLSPVMYNGQLAYRDGTKDHSSRVRKAQAYFPTGLGG</sequence>
<feature type="DNA-binding region" description="Fork-head" evidence="5">
    <location>
        <begin position="1078"/>
        <end position="1166"/>
    </location>
</feature>
<evidence type="ECO:0000259" key="8">
    <source>
        <dbReference type="PROSITE" id="PS50016"/>
    </source>
</evidence>
<evidence type="ECO:0000256" key="7">
    <source>
        <dbReference type="SAM" id="MobiDB-lite"/>
    </source>
</evidence>
<feature type="region of interest" description="Disordered" evidence="7">
    <location>
        <begin position="911"/>
        <end position="965"/>
    </location>
</feature>
<feature type="region of interest" description="Disordered" evidence="7">
    <location>
        <begin position="1246"/>
        <end position="1289"/>
    </location>
</feature>
<dbReference type="GO" id="GO:0008270">
    <property type="term" value="F:zinc ion binding"/>
    <property type="evidence" value="ECO:0007669"/>
    <property type="project" value="UniProtKB-KW"/>
</dbReference>
<evidence type="ECO:0000259" key="9">
    <source>
        <dbReference type="PROSITE" id="PS50039"/>
    </source>
</evidence>
<feature type="compositionally biased region" description="Polar residues" evidence="7">
    <location>
        <begin position="669"/>
        <end position="685"/>
    </location>
</feature>
<dbReference type="EMBL" id="QWIK01000406">
    <property type="protein sequence ID" value="RMY06746.1"/>
    <property type="molecule type" value="Genomic_DNA"/>
</dbReference>
<dbReference type="GO" id="GO:0005634">
    <property type="term" value="C:nucleus"/>
    <property type="evidence" value="ECO:0007669"/>
    <property type="project" value="UniProtKB-SubCell"/>
</dbReference>
<feature type="compositionally biased region" description="Polar residues" evidence="7">
    <location>
        <begin position="764"/>
        <end position="775"/>
    </location>
</feature>
<accession>A0A3M6YUH7</accession>
<feature type="compositionally biased region" description="Low complexity" evidence="7">
    <location>
        <begin position="264"/>
        <end position="280"/>
    </location>
</feature>
<feature type="region of interest" description="Disordered" evidence="7">
    <location>
        <begin position="843"/>
        <end position="862"/>
    </location>
</feature>
<feature type="compositionally biased region" description="Polar residues" evidence="7">
    <location>
        <begin position="614"/>
        <end position="625"/>
    </location>
</feature>
<feature type="compositionally biased region" description="Polar residues" evidence="7">
    <location>
        <begin position="1249"/>
        <end position="1265"/>
    </location>
</feature>
<dbReference type="PROSITE" id="PS01359">
    <property type="entry name" value="ZF_PHD_1"/>
    <property type="match status" value="1"/>
</dbReference>
<feature type="compositionally biased region" description="Basic and acidic residues" evidence="7">
    <location>
        <begin position="1015"/>
        <end position="1029"/>
    </location>
</feature>
<dbReference type="SMART" id="SM00249">
    <property type="entry name" value="PHD"/>
    <property type="match status" value="1"/>
</dbReference>
<dbReference type="Gene3D" id="3.30.40.10">
    <property type="entry name" value="Zinc/RING finger domain, C3HC4 (zinc finger)"/>
    <property type="match status" value="1"/>
</dbReference>
<evidence type="ECO:0000313" key="10">
    <source>
        <dbReference type="EMBL" id="RMY06746.1"/>
    </source>
</evidence>
<keyword evidence="4 5" id="KW-0238">DNA-binding</keyword>
<organism evidence="10 11">
    <name type="scientific">Hortaea werneckii</name>
    <name type="common">Black yeast</name>
    <name type="synonym">Cladosporium werneckii</name>
    <dbReference type="NCBI Taxonomy" id="91943"/>
    <lineage>
        <taxon>Eukaryota</taxon>
        <taxon>Fungi</taxon>
        <taxon>Dikarya</taxon>
        <taxon>Ascomycota</taxon>
        <taxon>Pezizomycotina</taxon>
        <taxon>Dothideomycetes</taxon>
        <taxon>Dothideomycetidae</taxon>
        <taxon>Mycosphaerellales</taxon>
        <taxon>Teratosphaeriaceae</taxon>
        <taxon>Hortaea</taxon>
    </lineage>
</organism>
<dbReference type="SMART" id="SM00339">
    <property type="entry name" value="FH"/>
    <property type="match status" value="1"/>
</dbReference>
<feature type="compositionally biased region" description="Basic and acidic residues" evidence="7">
    <location>
        <begin position="173"/>
        <end position="199"/>
    </location>
</feature>
<feature type="compositionally biased region" description="Basic and acidic residues" evidence="7">
    <location>
        <begin position="104"/>
        <end position="145"/>
    </location>
</feature>
<dbReference type="InterPro" id="IPR001766">
    <property type="entry name" value="Fork_head_dom"/>
</dbReference>
<dbReference type="InterPro" id="IPR019786">
    <property type="entry name" value="Zinc_finger_PHD-type_CS"/>
</dbReference>
<dbReference type="GO" id="GO:0043565">
    <property type="term" value="F:sequence-specific DNA binding"/>
    <property type="evidence" value="ECO:0007669"/>
    <property type="project" value="InterPro"/>
</dbReference>
<feature type="region of interest" description="Disordered" evidence="7">
    <location>
        <begin position="754"/>
        <end position="818"/>
    </location>
</feature>
<dbReference type="InterPro" id="IPR019787">
    <property type="entry name" value="Znf_PHD-finger"/>
</dbReference>
<evidence type="ECO:0000256" key="1">
    <source>
        <dbReference type="ARBA" id="ARBA00022723"/>
    </source>
</evidence>
<feature type="compositionally biased region" description="Basic and acidic residues" evidence="7">
    <location>
        <begin position="933"/>
        <end position="944"/>
    </location>
</feature>
<evidence type="ECO:0000256" key="6">
    <source>
        <dbReference type="PROSITE-ProRule" id="PRU00146"/>
    </source>
</evidence>
<dbReference type="InterPro" id="IPR036388">
    <property type="entry name" value="WH-like_DNA-bd_sf"/>
</dbReference>
<dbReference type="Gene3D" id="1.10.10.10">
    <property type="entry name" value="Winged helix-like DNA-binding domain superfamily/Winged helix DNA-binding domain"/>
    <property type="match status" value="1"/>
</dbReference>
<feature type="region of interest" description="Disordered" evidence="7">
    <location>
        <begin position="1418"/>
        <end position="1437"/>
    </location>
</feature>
<keyword evidence="3" id="KW-0862">Zinc</keyword>
<feature type="compositionally biased region" description="Polar residues" evidence="7">
    <location>
        <begin position="649"/>
        <end position="661"/>
    </location>
</feature>
<protein>
    <recommendedName>
        <fullName evidence="12">PHD-type domain-containing protein</fullName>
    </recommendedName>
</protein>
<dbReference type="VEuPathDB" id="FungiDB:BTJ68_12582"/>
<evidence type="ECO:0000256" key="3">
    <source>
        <dbReference type="ARBA" id="ARBA00022833"/>
    </source>
</evidence>
<evidence type="ECO:0000256" key="5">
    <source>
        <dbReference type="PROSITE-ProRule" id="PRU00089"/>
    </source>
</evidence>
<feature type="compositionally biased region" description="Basic and acidic residues" evidence="7">
    <location>
        <begin position="952"/>
        <end position="962"/>
    </location>
</feature>
<feature type="region of interest" description="Disordered" evidence="7">
    <location>
        <begin position="1015"/>
        <end position="1036"/>
    </location>
</feature>
<proteinExistence type="predicted"/>
<evidence type="ECO:0000256" key="2">
    <source>
        <dbReference type="ARBA" id="ARBA00022771"/>
    </source>
</evidence>